<dbReference type="EMBL" id="RCMV01001646">
    <property type="protein sequence ID" value="KAG3207760.1"/>
    <property type="molecule type" value="Genomic_DNA"/>
</dbReference>
<dbReference type="EMBL" id="MJFZ01000033">
    <property type="protein sequence ID" value="RAW41297.1"/>
    <property type="molecule type" value="Genomic_DNA"/>
</dbReference>
<name>A0A329SWP0_9STRA</name>
<gene>
    <name evidence="4" type="ORF">PC110_g2499</name>
    <name evidence="1" type="ORF">PC115_g21865</name>
    <name evidence="2" type="ORF">PC117_g24363</name>
    <name evidence="3" type="ORF">PC129_g21206</name>
</gene>
<reference evidence="4 5" key="1">
    <citation type="submission" date="2018-01" db="EMBL/GenBank/DDBJ databases">
        <title>Draft genome of the strawberry crown rot pathogen Phytophthora cactorum.</title>
        <authorList>
            <person name="Armitage A.D."/>
            <person name="Lysoe E."/>
            <person name="Nellist C.F."/>
            <person name="Harrison R.J."/>
            <person name="Brurberg M.B."/>
        </authorList>
    </citation>
    <scope>NUCLEOTIDE SEQUENCE [LARGE SCALE GENOMIC DNA]</scope>
    <source>
        <strain evidence="4 5">10300</strain>
    </source>
</reference>
<keyword evidence="5" id="KW-1185">Reference proteome</keyword>
<comment type="caution">
    <text evidence="4">The sequence shown here is derived from an EMBL/GenBank/DDBJ whole genome shotgun (WGS) entry which is preliminary data.</text>
</comment>
<evidence type="ECO:0000313" key="3">
    <source>
        <dbReference type="EMBL" id="KAG3207760.1"/>
    </source>
</evidence>
<dbReference type="VEuPathDB" id="FungiDB:PC110_g2499"/>
<dbReference type="Proteomes" id="UP000251314">
    <property type="component" value="Unassembled WGS sequence"/>
</dbReference>
<organism evidence="4 5">
    <name type="scientific">Phytophthora cactorum</name>
    <dbReference type="NCBI Taxonomy" id="29920"/>
    <lineage>
        <taxon>Eukaryota</taxon>
        <taxon>Sar</taxon>
        <taxon>Stramenopiles</taxon>
        <taxon>Oomycota</taxon>
        <taxon>Peronosporomycetes</taxon>
        <taxon>Peronosporales</taxon>
        <taxon>Peronosporaceae</taxon>
        <taxon>Phytophthora</taxon>
    </lineage>
</organism>
<reference evidence="1" key="2">
    <citation type="submission" date="2018-10" db="EMBL/GenBank/DDBJ databases">
        <title>Effector identification in a new, highly contiguous assembly of the strawberry crown rot pathogen Phytophthora cactorum.</title>
        <authorList>
            <person name="Armitage A.D."/>
            <person name="Nellist C.F."/>
            <person name="Bates H."/>
            <person name="Vickerstaff R.J."/>
            <person name="Harrison R.J."/>
        </authorList>
    </citation>
    <scope>NUCLEOTIDE SEQUENCE</scope>
    <source>
        <strain evidence="1">4032</strain>
        <strain evidence="2">4040</strain>
        <strain evidence="3">P421</strain>
    </source>
</reference>
<evidence type="ECO:0000313" key="2">
    <source>
        <dbReference type="EMBL" id="KAG2890930.1"/>
    </source>
</evidence>
<dbReference type="EMBL" id="RCMI01001639">
    <property type="protein sequence ID" value="KAG2882760.1"/>
    <property type="molecule type" value="Genomic_DNA"/>
</dbReference>
<protein>
    <submittedName>
        <fullName evidence="4">Uncharacterized protein</fullName>
    </submittedName>
</protein>
<evidence type="ECO:0000313" key="5">
    <source>
        <dbReference type="Proteomes" id="UP000251314"/>
    </source>
</evidence>
<evidence type="ECO:0000313" key="4">
    <source>
        <dbReference type="EMBL" id="RAW41297.1"/>
    </source>
</evidence>
<dbReference type="Proteomes" id="UP000736787">
    <property type="component" value="Unassembled WGS sequence"/>
</dbReference>
<evidence type="ECO:0000313" key="1">
    <source>
        <dbReference type="EMBL" id="KAG2882760.1"/>
    </source>
</evidence>
<dbReference type="EMBL" id="RCMK01001623">
    <property type="protein sequence ID" value="KAG2890930.1"/>
    <property type="molecule type" value="Genomic_DNA"/>
</dbReference>
<dbReference type="Proteomes" id="UP000760860">
    <property type="component" value="Unassembled WGS sequence"/>
</dbReference>
<accession>A0A329SWP0</accession>
<dbReference type="Proteomes" id="UP000774804">
    <property type="component" value="Unassembled WGS sequence"/>
</dbReference>
<sequence length="66" mass="7055">MSATTQSSSLTTCVPSSNVRRSLSGLRDLRLLIAQLLLQLGELPALELFKGGYMVVQRAGVTVHLG</sequence>
<proteinExistence type="predicted"/>
<dbReference type="AlphaFoldDB" id="A0A329SWP0"/>